<keyword evidence="2 10" id="KW-0723">Serine/threonine-protein kinase</keyword>
<keyword evidence="14" id="KW-1185">Reference proteome</keyword>
<dbReference type="EMBL" id="CP001948">
    <property type="protein sequence ID" value="ADM11810.1"/>
    <property type="molecule type" value="Genomic_DNA"/>
</dbReference>
<dbReference type="InterPro" id="IPR000961">
    <property type="entry name" value="AGC-kinase_C"/>
</dbReference>
<dbReference type="GO" id="GO:0004691">
    <property type="term" value="F:cAMP-dependent protein kinase activity"/>
    <property type="evidence" value="ECO:0007669"/>
    <property type="project" value="UniProtKB-EC"/>
</dbReference>
<reference evidence="13 14" key="2">
    <citation type="journal article" date="2012" name="Proc. Natl. Acad. Sci. U.S.A.">
        <title>Gain and loss of multiple functionally related, horizontally transferred genes in the reduced genomes of two microsporidian parasites.</title>
        <authorList>
            <person name="Pombert J.-F."/>
            <person name="Selman M."/>
            <person name="Burki F."/>
            <person name="Bardell F.T."/>
            <person name="Farinelli L."/>
            <person name="Solter L.F."/>
            <person name="Whitman D.W."/>
            <person name="Weiss L.M."/>
            <person name="Corradi N."/>
            <person name="Keeling P.J."/>
        </authorList>
    </citation>
    <scope>NUCLEOTIDE SEQUENCE [LARGE SCALE GENOMIC DNA]</scope>
    <source>
        <strain evidence="13 14">ATCC 50506</strain>
    </source>
</reference>
<dbReference type="Gene3D" id="3.30.200.20">
    <property type="entry name" value="Phosphorylase Kinase, domain 1"/>
    <property type="match status" value="1"/>
</dbReference>
<dbReference type="PANTHER" id="PTHR24353:SF37">
    <property type="entry name" value="CAMP-DEPENDENT PROTEIN KINASE CATALYTIC SUBUNIT PRKX"/>
    <property type="match status" value="1"/>
</dbReference>
<dbReference type="GO" id="GO:0005952">
    <property type="term" value="C:cAMP-dependent protein kinase complex"/>
    <property type="evidence" value="ECO:0007669"/>
    <property type="project" value="TreeGrafter"/>
</dbReference>
<evidence type="ECO:0000259" key="12">
    <source>
        <dbReference type="PROSITE" id="PS51285"/>
    </source>
</evidence>
<evidence type="ECO:0000259" key="11">
    <source>
        <dbReference type="PROSITE" id="PS50011"/>
    </source>
</evidence>
<keyword evidence="5 13" id="KW-0418">Kinase</keyword>
<keyword evidence="4 9" id="KW-0547">Nucleotide-binding</keyword>
<feature type="domain" description="Protein kinase" evidence="11">
    <location>
        <begin position="7"/>
        <end position="261"/>
    </location>
</feature>
<dbReference type="PROSITE" id="PS50011">
    <property type="entry name" value="PROTEIN_KINASE_DOM"/>
    <property type="match status" value="1"/>
</dbReference>
<comment type="similarity">
    <text evidence="10">Belongs to the protein kinase superfamily.</text>
</comment>
<dbReference type="InterPro" id="IPR008271">
    <property type="entry name" value="Ser/Thr_kinase_AS"/>
</dbReference>
<comment type="catalytic activity">
    <reaction evidence="8">
        <text>L-seryl-[protein] + ATP = O-phospho-L-seryl-[protein] + ADP + H(+)</text>
        <dbReference type="Rhea" id="RHEA:17989"/>
        <dbReference type="Rhea" id="RHEA-COMP:9863"/>
        <dbReference type="Rhea" id="RHEA-COMP:11604"/>
        <dbReference type="ChEBI" id="CHEBI:15378"/>
        <dbReference type="ChEBI" id="CHEBI:29999"/>
        <dbReference type="ChEBI" id="CHEBI:30616"/>
        <dbReference type="ChEBI" id="CHEBI:83421"/>
        <dbReference type="ChEBI" id="CHEBI:456216"/>
        <dbReference type="EC" id="2.7.11.11"/>
    </reaction>
</comment>
<feature type="binding site" evidence="9">
    <location>
        <position position="37"/>
    </location>
    <ligand>
        <name>ATP</name>
        <dbReference type="ChEBI" id="CHEBI:30616"/>
    </ligand>
</feature>
<dbReference type="InterPro" id="IPR045270">
    <property type="entry name" value="STKc_AGC"/>
</dbReference>
<organism evidence="13 14">
    <name type="scientific">Encephalitozoon intestinalis (strain ATCC 50506)</name>
    <name type="common">Microsporidian parasite</name>
    <name type="synonym">Septata intestinalis</name>
    <dbReference type="NCBI Taxonomy" id="876142"/>
    <lineage>
        <taxon>Eukaryota</taxon>
        <taxon>Fungi</taxon>
        <taxon>Fungi incertae sedis</taxon>
        <taxon>Microsporidia</taxon>
        <taxon>Unikaryonidae</taxon>
        <taxon>Encephalitozoon</taxon>
    </lineage>
</organism>
<dbReference type="Pfam" id="PF00069">
    <property type="entry name" value="Pkinase"/>
    <property type="match status" value="1"/>
</dbReference>
<dbReference type="InterPro" id="IPR011009">
    <property type="entry name" value="Kinase-like_dom_sf"/>
</dbReference>
<proteinExistence type="inferred from homology"/>
<keyword evidence="3" id="KW-0808">Transferase</keyword>
<dbReference type="CDD" id="cd05123">
    <property type="entry name" value="STKc_AGC"/>
    <property type="match status" value="1"/>
</dbReference>
<evidence type="ECO:0000256" key="3">
    <source>
        <dbReference type="ARBA" id="ARBA00022679"/>
    </source>
</evidence>
<evidence type="ECO:0000256" key="9">
    <source>
        <dbReference type="PROSITE-ProRule" id="PRU10141"/>
    </source>
</evidence>
<evidence type="ECO:0000313" key="13">
    <source>
        <dbReference type="EMBL" id="ADM11810.1"/>
    </source>
</evidence>
<dbReference type="GO" id="GO:0005524">
    <property type="term" value="F:ATP binding"/>
    <property type="evidence" value="ECO:0007669"/>
    <property type="project" value="UniProtKB-UniRule"/>
</dbReference>
<feature type="domain" description="AGC-kinase C-terminal" evidence="12">
    <location>
        <begin position="262"/>
        <end position="321"/>
    </location>
</feature>
<dbReference type="InterPro" id="IPR017441">
    <property type="entry name" value="Protein_kinase_ATP_BS"/>
</dbReference>
<evidence type="ECO:0000256" key="8">
    <source>
        <dbReference type="ARBA" id="ARBA00047454"/>
    </source>
</evidence>
<dbReference type="PROSITE" id="PS00107">
    <property type="entry name" value="PROTEIN_KINASE_ATP"/>
    <property type="match status" value="1"/>
</dbReference>
<dbReference type="AlphaFoldDB" id="E0S7X5"/>
<evidence type="ECO:0000256" key="6">
    <source>
        <dbReference type="ARBA" id="ARBA00022840"/>
    </source>
</evidence>
<reference evidence="13 14" key="1">
    <citation type="journal article" date="2010" name="Nat. Commun.">
        <title>The complete sequence of the smallest known nuclear genome from the microsporidian Encephalitozoon intestinalis.</title>
        <authorList>
            <person name="Corradi N."/>
            <person name="Pombert J.-F."/>
            <person name="Farinelli L."/>
            <person name="Didier E.S."/>
            <person name="Keeling P.J."/>
        </authorList>
    </citation>
    <scope>NUCLEOTIDE SEQUENCE [LARGE SCALE GENOMIC DNA]</scope>
    <source>
        <strain evidence="13 14">ATCC 50506</strain>
    </source>
</reference>
<dbReference type="Gene3D" id="1.10.510.10">
    <property type="entry name" value="Transferase(Phosphotransferase) domain 1"/>
    <property type="match status" value="1"/>
</dbReference>
<dbReference type="RefSeq" id="XP_003073170.1">
    <property type="nucleotide sequence ID" value="XM_003073124.1"/>
</dbReference>
<evidence type="ECO:0000313" key="14">
    <source>
        <dbReference type="Proteomes" id="UP000002313"/>
    </source>
</evidence>
<dbReference type="HOGENOM" id="CLU_000288_63_5_1"/>
<dbReference type="InterPro" id="IPR000719">
    <property type="entry name" value="Prot_kinase_dom"/>
</dbReference>
<comment type="catalytic activity">
    <reaction evidence="7">
        <text>L-threonyl-[protein] + ATP = O-phospho-L-threonyl-[protein] + ADP + H(+)</text>
        <dbReference type="Rhea" id="RHEA:46608"/>
        <dbReference type="Rhea" id="RHEA-COMP:11060"/>
        <dbReference type="Rhea" id="RHEA-COMP:11605"/>
        <dbReference type="ChEBI" id="CHEBI:15378"/>
        <dbReference type="ChEBI" id="CHEBI:30013"/>
        <dbReference type="ChEBI" id="CHEBI:30616"/>
        <dbReference type="ChEBI" id="CHEBI:61977"/>
        <dbReference type="ChEBI" id="CHEBI:456216"/>
        <dbReference type="EC" id="2.7.11.11"/>
    </reaction>
</comment>
<protein>
    <recommendedName>
        <fullName evidence="1">cAMP-dependent protein kinase</fullName>
        <ecNumber evidence="1">2.7.11.11</ecNumber>
    </recommendedName>
</protein>
<evidence type="ECO:0000256" key="7">
    <source>
        <dbReference type="ARBA" id="ARBA00047292"/>
    </source>
</evidence>
<name>E0S7X5_ENCIT</name>
<dbReference type="VEuPathDB" id="MicrosporidiaDB:Eint_070460"/>
<evidence type="ECO:0000256" key="10">
    <source>
        <dbReference type="RuleBase" id="RU000304"/>
    </source>
</evidence>
<keyword evidence="6 9" id="KW-0067">ATP-binding</keyword>
<dbReference type="GeneID" id="9697988"/>
<sequence>MLKIQDFDFVKVVGEGAFGKVYLVRPKRNPMLIFAMKILDFGEILKQRLADQLENEISILKRLYGCPFVAKLYSTDFHRGKVGLTLEYVGGGELFYWLKKCGRFDEKMTRFYAAEIVLALKFIHGKGILYRDLKPENILITSTGHIKLIDFGFAVYENESIYMISGTPEYMSPEKLRSEDDGRASDYWGLGIIIYEMLCGDPPFYDASADTIYHKILECQIVFPHYVSPVARSLISGLLDKSRTTRLGAKGIFEIMNHPFFKGLDWGEIEDRTVTPPFIPSPSSVLGFSGSSSEYSSIDYGETAVFKPYKYVKHFRKDKIPKRI</sequence>
<dbReference type="KEGG" id="ein:Eint_070460"/>
<dbReference type="FunFam" id="1.10.510.10:FF:000465">
    <property type="entry name" value="Non-specific serine/threonine protein kinase"/>
    <property type="match status" value="1"/>
</dbReference>
<evidence type="ECO:0000256" key="2">
    <source>
        <dbReference type="ARBA" id="ARBA00022527"/>
    </source>
</evidence>
<dbReference type="OrthoDB" id="63267at2759"/>
<evidence type="ECO:0000256" key="4">
    <source>
        <dbReference type="ARBA" id="ARBA00022741"/>
    </source>
</evidence>
<gene>
    <name evidence="13" type="ORF">Eint_070460</name>
</gene>
<dbReference type="SMART" id="SM00220">
    <property type="entry name" value="S_TKc"/>
    <property type="match status" value="1"/>
</dbReference>
<dbReference type="SUPFAM" id="SSF56112">
    <property type="entry name" value="Protein kinase-like (PK-like)"/>
    <property type="match status" value="1"/>
</dbReference>
<dbReference type="PROSITE" id="PS00108">
    <property type="entry name" value="PROTEIN_KINASE_ST"/>
    <property type="match status" value="1"/>
</dbReference>
<dbReference type="PROSITE" id="PS51285">
    <property type="entry name" value="AGC_KINASE_CTER"/>
    <property type="match status" value="1"/>
</dbReference>
<dbReference type="PANTHER" id="PTHR24353">
    <property type="entry name" value="CYCLIC NUCLEOTIDE-DEPENDENT PROTEIN KINASE"/>
    <property type="match status" value="1"/>
</dbReference>
<dbReference type="Proteomes" id="UP000002313">
    <property type="component" value="Chromosome VII"/>
</dbReference>
<dbReference type="EC" id="2.7.11.11" evidence="1"/>
<accession>E0S7X5</accession>
<evidence type="ECO:0000256" key="5">
    <source>
        <dbReference type="ARBA" id="ARBA00022777"/>
    </source>
</evidence>
<evidence type="ECO:0000256" key="1">
    <source>
        <dbReference type="ARBA" id="ARBA00012444"/>
    </source>
</evidence>